<evidence type="ECO:0000256" key="4">
    <source>
        <dbReference type="ARBA" id="ARBA00008654"/>
    </source>
</evidence>
<dbReference type="Pfam" id="PF02668">
    <property type="entry name" value="TauD"/>
    <property type="match status" value="1"/>
</dbReference>
<evidence type="ECO:0000256" key="2">
    <source>
        <dbReference type="ARBA" id="ARBA00001961"/>
    </source>
</evidence>
<keyword evidence="8" id="KW-0223">Dioxygenase</keyword>
<dbReference type="Gene3D" id="3.30.2020.30">
    <property type="match status" value="1"/>
</dbReference>
<evidence type="ECO:0000256" key="14">
    <source>
        <dbReference type="ARBA" id="ARBA00046008"/>
    </source>
</evidence>
<evidence type="ECO:0000313" key="19">
    <source>
        <dbReference type="EMBL" id="KAK7691147.1"/>
    </source>
</evidence>
<dbReference type="Pfam" id="PF06155">
    <property type="entry name" value="GBBH-like_N"/>
    <property type="match status" value="1"/>
</dbReference>
<proteinExistence type="inferred from homology"/>
<dbReference type="EMBL" id="JASBNA010000006">
    <property type="protein sequence ID" value="KAK7691147.1"/>
    <property type="molecule type" value="Genomic_DNA"/>
</dbReference>
<evidence type="ECO:0000256" key="1">
    <source>
        <dbReference type="ARBA" id="ARBA00001954"/>
    </source>
</evidence>
<dbReference type="EC" id="1.14.11.8" evidence="5"/>
<evidence type="ECO:0000259" key="18">
    <source>
        <dbReference type="Pfam" id="PF06155"/>
    </source>
</evidence>
<evidence type="ECO:0000256" key="10">
    <source>
        <dbReference type="ARBA" id="ARBA00023004"/>
    </source>
</evidence>
<dbReference type="GO" id="GO:0005506">
    <property type="term" value="F:iron ion binding"/>
    <property type="evidence" value="ECO:0007669"/>
    <property type="project" value="InterPro"/>
</dbReference>
<dbReference type="PANTHER" id="PTHR10696:SF51">
    <property type="entry name" value="TRIMETHYLLYSINE DIOXYGENASE, MITOCHONDRIAL"/>
    <property type="match status" value="1"/>
</dbReference>
<evidence type="ECO:0000256" key="12">
    <source>
        <dbReference type="ARBA" id="ARBA00031778"/>
    </source>
</evidence>
<evidence type="ECO:0000313" key="20">
    <source>
        <dbReference type="Proteomes" id="UP001385951"/>
    </source>
</evidence>
<evidence type="ECO:0000256" key="15">
    <source>
        <dbReference type="ARBA" id="ARBA00049334"/>
    </source>
</evidence>
<evidence type="ECO:0000256" key="11">
    <source>
        <dbReference type="ARBA" id="ARBA00030363"/>
    </source>
</evidence>
<dbReference type="Gene3D" id="3.60.130.10">
    <property type="entry name" value="Clavaminate synthase-like"/>
    <property type="match status" value="1"/>
</dbReference>
<comment type="caution">
    <text evidence="19">The sequence shown here is derived from an EMBL/GenBank/DDBJ whole genome shotgun (WGS) entry which is preliminary data.</text>
</comment>
<dbReference type="AlphaFoldDB" id="A0AAW0GF28"/>
<sequence>MLCSSSRMISNPARRIATNPTRTISAKLHSTLKHASITQTKHRSLYTITRPRAAAAALKPVPNLQDSTSSEASTPLHDHDLPVSRIDERKVVVGFTSGEWCRYHHIWLRDHCRCSECFHSITKQRLVNTFDIPPDVKPVKVESKSEGLEVTWPTGPSVQPHISLYPWSWLRHNSYDPPLKREDTHEKILWGAKIAQSPPTVSYEEVMESDDNGVFKWLSNVDKFGFSFVSGVPATTEATEELVQRIGFIRETQYGKFWDFTSDLAKGDTAYTTMALAAHTDNTYFTDPCGLQLFHLLSHTKGTGGSTLLVDGFYVASLLKELHPSAYDILSRVGVPAHAAGELSSIYTPTPQGAYPVLRQTNGELVQVRWNNDDRSVMNGLSASELEEWYDAVRLWNKFLT</sequence>
<protein>
    <recommendedName>
        <fullName evidence="5">trimethyllysine dioxygenase</fullName>
        <ecNumber evidence="5">1.14.11.8</ecNumber>
    </recommendedName>
    <alternativeName>
        <fullName evidence="12">Epsilon-trimethyllysine 2-oxoglutarate dioxygenase</fullName>
    </alternativeName>
    <alternativeName>
        <fullName evidence="11">TML hydroxylase</fullName>
    </alternativeName>
    <alternativeName>
        <fullName evidence="13">TML-alpha-ketoglutarate dioxygenase</fullName>
    </alternativeName>
</protein>
<keyword evidence="7" id="KW-0124">Carnitine biosynthesis</keyword>
<evidence type="ECO:0000256" key="5">
    <source>
        <dbReference type="ARBA" id="ARBA00012267"/>
    </source>
</evidence>
<dbReference type="FunFam" id="3.30.2020.30:FF:000002">
    <property type="entry name" value="Putative gamma-butyrobetaine dioxygenase"/>
    <property type="match status" value="1"/>
</dbReference>
<dbReference type="InterPro" id="IPR038492">
    <property type="entry name" value="GBBH-like_N_sf"/>
</dbReference>
<keyword evidence="9" id="KW-0560">Oxidoreductase</keyword>
<keyword evidence="10" id="KW-0408">Iron</keyword>
<dbReference type="InterPro" id="IPR003819">
    <property type="entry name" value="TauD/TfdA-like"/>
</dbReference>
<comment type="pathway">
    <text evidence="3">Amine and polyamine biosynthesis; carnitine biosynthesis.</text>
</comment>
<keyword evidence="6" id="KW-0479">Metal-binding</keyword>
<dbReference type="GO" id="GO:0005739">
    <property type="term" value="C:mitochondrion"/>
    <property type="evidence" value="ECO:0007669"/>
    <property type="project" value="TreeGrafter"/>
</dbReference>
<feature type="region of interest" description="Disordered" evidence="16">
    <location>
        <begin position="58"/>
        <end position="79"/>
    </location>
</feature>
<name>A0AAW0GF28_9APHY</name>
<keyword evidence="20" id="KW-1185">Reference proteome</keyword>
<feature type="domain" description="TauD/TfdA-like" evidence="17">
    <location>
        <begin position="196"/>
        <end position="390"/>
    </location>
</feature>
<dbReference type="InterPro" id="IPR012776">
    <property type="entry name" value="Trimethyllysine_dOase"/>
</dbReference>
<dbReference type="InterPro" id="IPR042098">
    <property type="entry name" value="TauD-like_sf"/>
</dbReference>
<comment type="cofactor">
    <cofactor evidence="2">
        <name>L-ascorbate</name>
        <dbReference type="ChEBI" id="CHEBI:38290"/>
    </cofactor>
</comment>
<organism evidence="19 20">
    <name type="scientific">Cerrena zonata</name>
    <dbReference type="NCBI Taxonomy" id="2478898"/>
    <lineage>
        <taxon>Eukaryota</taxon>
        <taxon>Fungi</taxon>
        <taxon>Dikarya</taxon>
        <taxon>Basidiomycota</taxon>
        <taxon>Agaricomycotina</taxon>
        <taxon>Agaricomycetes</taxon>
        <taxon>Polyporales</taxon>
        <taxon>Cerrenaceae</taxon>
        <taxon>Cerrena</taxon>
    </lineage>
</organism>
<evidence type="ECO:0000256" key="7">
    <source>
        <dbReference type="ARBA" id="ARBA00022873"/>
    </source>
</evidence>
<evidence type="ECO:0000256" key="9">
    <source>
        <dbReference type="ARBA" id="ARBA00023002"/>
    </source>
</evidence>
<reference evidence="19 20" key="1">
    <citation type="submission" date="2022-09" db="EMBL/GenBank/DDBJ databases">
        <authorList>
            <person name="Palmer J.M."/>
        </authorList>
    </citation>
    <scope>NUCLEOTIDE SEQUENCE [LARGE SCALE GENOMIC DNA]</scope>
    <source>
        <strain evidence="19 20">DSM 7382</strain>
    </source>
</reference>
<feature type="domain" description="Gamma-butyrobetaine hydroxylase-like N-terminal" evidence="18">
    <location>
        <begin position="87"/>
        <end position="171"/>
    </location>
</feature>
<dbReference type="SUPFAM" id="SSF51197">
    <property type="entry name" value="Clavaminate synthase-like"/>
    <property type="match status" value="1"/>
</dbReference>
<accession>A0AAW0GF28</accession>
<evidence type="ECO:0000256" key="16">
    <source>
        <dbReference type="SAM" id="MobiDB-lite"/>
    </source>
</evidence>
<evidence type="ECO:0000256" key="13">
    <source>
        <dbReference type="ARBA" id="ARBA00032283"/>
    </source>
</evidence>
<evidence type="ECO:0000256" key="3">
    <source>
        <dbReference type="ARBA" id="ARBA00005022"/>
    </source>
</evidence>
<dbReference type="InterPro" id="IPR050411">
    <property type="entry name" value="AlphaKG_dependent_hydroxylases"/>
</dbReference>
<dbReference type="GO" id="GO:0045329">
    <property type="term" value="P:carnitine biosynthetic process"/>
    <property type="evidence" value="ECO:0007669"/>
    <property type="project" value="UniProtKB-KW"/>
</dbReference>
<dbReference type="NCBIfam" id="TIGR02410">
    <property type="entry name" value="carnitine_TMLD"/>
    <property type="match status" value="1"/>
</dbReference>
<evidence type="ECO:0000256" key="6">
    <source>
        <dbReference type="ARBA" id="ARBA00022723"/>
    </source>
</evidence>
<dbReference type="InterPro" id="IPR010376">
    <property type="entry name" value="GBBH-like_N"/>
</dbReference>
<comment type="cofactor">
    <cofactor evidence="1">
        <name>Fe(2+)</name>
        <dbReference type="ChEBI" id="CHEBI:29033"/>
    </cofactor>
</comment>
<evidence type="ECO:0000259" key="17">
    <source>
        <dbReference type="Pfam" id="PF02668"/>
    </source>
</evidence>
<dbReference type="GO" id="GO:0050353">
    <property type="term" value="F:trimethyllysine dioxygenase activity"/>
    <property type="evidence" value="ECO:0007669"/>
    <property type="project" value="UniProtKB-EC"/>
</dbReference>
<evidence type="ECO:0000256" key="8">
    <source>
        <dbReference type="ARBA" id="ARBA00022964"/>
    </source>
</evidence>
<comment type="function">
    <text evidence="14">Converts trimethyllysine (TML) into hydroxytrimethyllysine (HTML).</text>
</comment>
<comment type="similarity">
    <text evidence="4">Belongs to the gamma-BBH/TMLD family.</text>
</comment>
<dbReference type="Proteomes" id="UP001385951">
    <property type="component" value="Unassembled WGS sequence"/>
</dbReference>
<feature type="compositionally biased region" description="Polar residues" evidence="16">
    <location>
        <begin position="64"/>
        <end position="73"/>
    </location>
</feature>
<gene>
    <name evidence="19" type="ORF">QCA50_006250</name>
</gene>
<comment type="catalytic activity">
    <reaction evidence="15">
        <text>N(6),N(6),N(6)-trimethyl-L-lysine + 2-oxoglutarate + O2 = (3S)-3-hydroxy-N(6),N(6),N(6)-trimethyl-L-lysine + succinate + CO2</text>
        <dbReference type="Rhea" id="RHEA:14181"/>
        <dbReference type="ChEBI" id="CHEBI:15379"/>
        <dbReference type="ChEBI" id="CHEBI:16526"/>
        <dbReference type="ChEBI" id="CHEBI:16810"/>
        <dbReference type="ChEBI" id="CHEBI:30031"/>
        <dbReference type="ChEBI" id="CHEBI:58100"/>
        <dbReference type="ChEBI" id="CHEBI:141499"/>
        <dbReference type="EC" id="1.14.11.8"/>
    </reaction>
</comment>
<dbReference type="FunFam" id="3.60.130.10:FF:000001">
    <property type="entry name" value="Trimethyllysine dioxygenase, mitochondrial"/>
    <property type="match status" value="1"/>
</dbReference>
<dbReference type="PANTHER" id="PTHR10696">
    <property type="entry name" value="GAMMA-BUTYROBETAINE HYDROXYLASE-RELATED"/>
    <property type="match status" value="1"/>
</dbReference>